<dbReference type="GO" id="GO:0080048">
    <property type="term" value="F:GDP-D-glucose phosphorylase activity"/>
    <property type="evidence" value="ECO:0007669"/>
    <property type="project" value="UniProtKB-EC"/>
</dbReference>
<proteinExistence type="evidence at transcript level"/>
<reference evidence="2" key="2">
    <citation type="journal article" date="2000" name="Genome Res.">
        <title>Normalization and subtraction of cap-trapper-selected cDNAs to prepare full-length cDNA libraries for rapid discovery of new genes.</title>
        <authorList>
            <person name="Carninci P."/>
            <person name="Shibata Y."/>
            <person name="Hayatsu N."/>
            <person name="Sugahara Y."/>
            <person name="Shibata K."/>
            <person name="Itoh M."/>
            <person name="Konno H."/>
            <person name="Okazaki Y."/>
            <person name="Muramatsu M."/>
            <person name="Hayashizaki Y."/>
        </authorList>
    </citation>
    <scope>NUCLEOTIDE SEQUENCE</scope>
    <source>
        <strain evidence="2">C57BL/6J</strain>
        <tissue evidence="2">Head</tissue>
    </source>
</reference>
<evidence type="ECO:0000313" key="2">
    <source>
        <dbReference type="EMBL" id="BAC39622.1"/>
    </source>
</evidence>
<reference evidence="2" key="3">
    <citation type="journal article" date="2000" name="Genome Res.">
        <title>RIKEN integrated sequence analysis (RISA) system--384-format sequencing pipeline with 384 multicapillary sequencer.</title>
        <authorList>
            <person name="Shibata K."/>
            <person name="Itoh M."/>
            <person name="Aizawa K."/>
            <person name="Nagaoka S."/>
            <person name="Sasaki N."/>
            <person name="Carninci P."/>
            <person name="Konno H."/>
            <person name="Akiyama J."/>
            <person name="Nishi K."/>
            <person name="Kitsunai T."/>
            <person name="Tashiro H."/>
            <person name="Itoh M."/>
            <person name="Sumi N."/>
            <person name="Ishii Y."/>
            <person name="Nakamura S."/>
            <person name="Hazama M."/>
            <person name="Nishine T."/>
            <person name="Harada A."/>
            <person name="Yamamoto R."/>
            <person name="Matsumoto H."/>
            <person name="Sakaguchi S."/>
            <person name="Ikegami T."/>
            <person name="Kashiwagi K."/>
            <person name="Fujiwake S."/>
            <person name="Inoue K."/>
            <person name="Togawa Y."/>
            <person name="Izawa M."/>
            <person name="Ohara E."/>
            <person name="Watahiki M."/>
            <person name="Yoneda Y."/>
            <person name="Ishikawa T."/>
            <person name="Ozawa K."/>
            <person name="Tanaka T."/>
            <person name="Matsuura S."/>
            <person name="Kawai J."/>
            <person name="Okazaki Y."/>
            <person name="Muramatsu M."/>
            <person name="Inoue Y."/>
            <person name="Kira A."/>
            <person name="Hayashizaki Y."/>
        </authorList>
    </citation>
    <scope>NUCLEOTIDE SEQUENCE</scope>
    <source>
        <strain evidence="2">C57BL/6J</strain>
        <tissue evidence="2">Head</tissue>
    </source>
</reference>
<reference evidence="2" key="8">
    <citation type="journal article" date="2005" name="Science">
        <title>Antisense Transcription in the Mammalian Transcriptome.</title>
        <authorList>
            <consortium name="RIKEN Genome Exploration Research Group and Genome Science Group (Genome Network Project Core Group) and the FANTOM Consortium"/>
        </authorList>
    </citation>
    <scope>NUCLEOTIDE SEQUENCE</scope>
    <source>
        <strain evidence="2">C57BL/6J</strain>
        <tissue evidence="2">Head</tissue>
    </source>
</reference>
<feature type="domain" description="GDPGP1-like N-terminal" evidence="1">
    <location>
        <begin position="58"/>
        <end position="179"/>
    </location>
</feature>
<dbReference type="BioGRID-ORCS" id="269952">
    <property type="hits" value="0 hits in 77 CRISPR screens"/>
</dbReference>
<dbReference type="EMBL" id="AK086166">
    <property type="protein sequence ID" value="BAC39622.1"/>
    <property type="molecule type" value="mRNA"/>
</dbReference>
<sequence length="271" mass="29901">MAVPHHLQETSYLLPPDPEDWEKQGIPDFVYGQEDLVGKEVQWPRDSPSAVDTVPLSRFDSALRSAWRQRLELGLFRYRLEDLQTQILPGSVGFVAQLNIERGIQRRRPQNIRSVRQEFDPEQFNFNKIRPGEVLFRMQREPKGPATPKQEDDVLVVINVSPLEWGHVLLVPAPAQGLPPTAAAWSAAGGARSCPTELAPRLQGRLQQPGRPGLCEPSSPALLLPGPPTACGGSAKHTPRPQRLYTSAAGPAGSWLSLLHQWARAGFGSVN</sequence>
<dbReference type="CTD" id="390637"/>
<dbReference type="InterPro" id="IPR058866">
    <property type="entry name" value="GDPGP1_N"/>
</dbReference>
<dbReference type="GO" id="GO:0016787">
    <property type="term" value="F:hydrolase activity"/>
    <property type="evidence" value="ECO:0007669"/>
    <property type="project" value="UniProtKB-KW"/>
</dbReference>
<evidence type="ECO:0000313" key="3">
    <source>
        <dbReference type="MGI" id="MGI:2443429"/>
    </source>
</evidence>
<dbReference type="GeneID" id="269952"/>
<dbReference type="KEGG" id="mmu:269952"/>
<dbReference type="RefSeq" id="NP_848867.2">
    <property type="nucleotide sequence ID" value="NM_178752.3"/>
</dbReference>
<reference evidence="2" key="7">
    <citation type="journal article" date="2005" name="Science">
        <title>The Transcriptional Landscape of the Mammalian Genome.</title>
        <authorList>
            <consortium name="The FANTOM Consortium"/>
            <consortium name="Riken Genome Exploration Research Group and Genome Science Group (Genome Network Project Core Group)"/>
        </authorList>
    </citation>
    <scope>NUCLEOTIDE SEQUENCE</scope>
    <source>
        <strain evidence="2">C57BL/6J</strain>
        <tissue evidence="2">Head</tissue>
    </source>
</reference>
<dbReference type="PANTHER" id="PTHR20884">
    <property type="entry name" value="GDP-D-GLUCOSE PHOSPHORYLASE 1"/>
    <property type="match status" value="1"/>
</dbReference>
<dbReference type="Pfam" id="PF26217">
    <property type="entry name" value="GDPGP1_N"/>
    <property type="match status" value="1"/>
</dbReference>
<dbReference type="AlphaFoldDB" id="Q8C3E3"/>
<accession>Q8C3E3</accession>
<dbReference type="MGI" id="MGI:2443429">
    <property type="gene designation" value="Gdpgp1"/>
</dbReference>
<dbReference type="GO" id="GO:0005085">
    <property type="term" value="F:guanyl-nucleotide exchange factor activity"/>
    <property type="evidence" value="ECO:0007669"/>
    <property type="project" value="UniProtKB-KW"/>
</dbReference>
<dbReference type="PeptideAtlas" id="Q8C3E3"/>
<reference evidence="2" key="1">
    <citation type="journal article" date="1999" name="Methods Enzymol.">
        <title>High-efficiency full-length cDNA cloning.</title>
        <authorList>
            <person name="Carninci P."/>
            <person name="Hayashizaki Y."/>
        </authorList>
    </citation>
    <scope>NUCLEOTIDE SEQUENCE</scope>
    <source>
        <strain evidence="2">C57BL/6J</strain>
        <tissue evidence="2">Head</tissue>
    </source>
</reference>
<reference evidence="2" key="6">
    <citation type="submission" date="2002-04" db="EMBL/GenBank/DDBJ databases">
        <authorList>
            <person name="Adachi J."/>
            <person name="Aizawa K."/>
            <person name="Akimura T."/>
            <person name="Arakawa T."/>
            <person name="Bono H."/>
            <person name="Carninci P."/>
            <person name="Fukuda S."/>
            <person name="Furuno M."/>
            <person name="Hanagaki T."/>
            <person name="Hara A."/>
            <person name="Hashizume W."/>
            <person name="Hayashida K."/>
            <person name="Hayatsu N."/>
            <person name="Hiramoto K."/>
            <person name="Hiraoka T."/>
            <person name="Hirozane T."/>
            <person name="Hori F."/>
            <person name="Imotani K."/>
            <person name="Ishii Y."/>
            <person name="Itoh M."/>
            <person name="Kagawa I."/>
            <person name="Kasukawa T."/>
            <person name="Katoh H."/>
            <person name="Kawai J."/>
            <person name="Kojima Y."/>
            <person name="Kondo S."/>
            <person name="Konno H."/>
            <person name="Kouda M."/>
            <person name="Koya S."/>
            <person name="Kurihara C."/>
            <person name="Matsuyama T."/>
            <person name="Miyazaki A."/>
            <person name="Murata M."/>
            <person name="Nakamura M."/>
            <person name="Nishi K."/>
            <person name="Nomura K."/>
            <person name="Numazaki R."/>
            <person name="Ohno M."/>
            <person name="Ohsato N."/>
            <person name="Okazaki Y."/>
            <person name="Saito R."/>
            <person name="Saitoh H."/>
            <person name="Sakai C."/>
            <person name="Sakai K."/>
            <person name="Sakazume N."/>
            <person name="Sano H."/>
            <person name="Sasaki D."/>
            <person name="Shibata K."/>
            <person name="Shinagawa A."/>
            <person name="Shiraki T."/>
            <person name="Sogabe Y."/>
            <person name="Tagami M."/>
            <person name="Tagawa A."/>
            <person name="Takahashi F."/>
            <person name="Takaku-Akahira S."/>
            <person name="Takeda Y."/>
            <person name="Tanaka T."/>
            <person name="Tomaru A."/>
            <person name="Toya T."/>
            <person name="Yasunishi A."/>
            <person name="Muramatsu M."/>
            <person name="Hayashizaki Y."/>
        </authorList>
    </citation>
    <scope>NUCLEOTIDE SEQUENCE</scope>
    <source>
        <strain evidence="2">C57BL/6J</strain>
        <tissue evidence="2">Head</tissue>
    </source>
</reference>
<evidence type="ECO:0000259" key="1">
    <source>
        <dbReference type="Pfam" id="PF26217"/>
    </source>
</evidence>
<dbReference type="InterPro" id="IPR026506">
    <property type="entry name" value="GDPGP"/>
</dbReference>
<dbReference type="OrthoDB" id="417175at2759"/>
<dbReference type="AGR" id="MGI:2443429"/>
<reference evidence="2" key="4">
    <citation type="journal article" date="2001" name="Nature">
        <title>Functional annotation of a full-length mouse cDNA collection.</title>
        <authorList>
            <consortium name="The RIKEN Genome Exploration Research Group Phase II Team and the FANTOM Consortium"/>
        </authorList>
    </citation>
    <scope>NUCLEOTIDE SEQUENCE</scope>
    <source>
        <strain evidence="2">C57BL/6J</strain>
        <tissue evidence="2">Head</tissue>
    </source>
</reference>
<dbReference type="PANTHER" id="PTHR20884:SF8">
    <property type="entry name" value="GDP-D-GLUCOSE PHOSPHORYLASE 1"/>
    <property type="match status" value="1"/>
</dbReference>
<name>Q8C3E3_MOUSE</name>
<reference evidence="2" key="5">
    <citation type="journal article" date="2002" name="Nature">
        <title>Analysis of the mouse transcriptome based on functional annotation of 60,770 full-length cDNAs.</title>
        <authorList>
            <consortium name="The FANTOM Consortium and the RIKEN Genome Exploration Research Group Phase I and II Team"/>
        </authorList>
    </citation>
    <scope>NUCLEOTIDE SEQUENCE</scope>
    <source>
        <strain evidence="2">C57BL/6J</strain>
        <tissue evidence="2">Head</tissue>
    </source>
</reference>
<organism evidence="2">
    <name type="scientific">Mus musculus</name>
    <name type="common">Mouse</name>
    <dbReference type="NCBI Taxonomy" id="10090"/>
    <lineage>
        <taxon>Eukaryota</taxon>
        <taxon>Metazoa</taxon>
        <taxon>Chordata</taxon>
        <taxon>Craniata</taxon>
        <taxon>Vertebrata</taxon>
        <taxon>Euteleostomi</taxon>
        <taxon>Mammalia</taxon>
        <taxon>Eutheria</taxon>
        <taxon>Euarchontoglires</taxon>
        <taxon>Glires</taxon>
        <taxon>Rodentia</taxon>
        <taxon>Myomorpha</taxon>
        <taxon>Muroidea</taxon>
        <taxon>Muridae</taxon>
        <taxon>Murinae</taxon>
        <taxon>Mus</taxon>
        <taxon>Mus</taxon>
    </lineage>
</organism>
<protein>
    <recommendedName>
        <fullName evidence="1">GDPGP1-like N-terminal domain-containing protein</fullName>
    </recommendedName>
</protein>
<dbReference type="GO" id="GO:0000166">
    <property type="term" value="F:nucleotide binding"/>
    <property type="evidence" value="ECO:0007669"/>
    <property type="project" value="UniProtKB-KW"/>
</dbReference>
<dbReference type="GO" id="GO:0005737">
    <property type="term" value="C:cytoplasm"/>
    <property type="evidence" value="ECO:0007669"/>
    <property type="project" value="UniProtKB-SubCell"/>
</dbReference>
<gene>
    <name evidence="3" type="primary">Gdpgp1</name>
    <name evidence="3" type="synonym">D330012F22Rik</name>
</gene>